<dbReference type="Pfam" id="PF00010">
    <property type="entry name" value="HLH"/>
    <property type="match status" value="1"/>
</dbReference>
<protein>
    <submittedName>
        <fullName evidence="3">Helix-loop-helix protein 6</fullName>
    </submittedName>
</protein>
<sequence>METSNFVCFKFSNTQKIYDDFNNSNNGFHKYHSFETTNRRNGLGLKPKTVFLNEGIRRTKKLFSVDGTKHSAKTHNIEKRNARERCRVQAVNDAFSRLRRLIPSISARRKRVSKVKTLRKAVQYIIELQAVLQQTRA</sequence>
<proteinExistence type="predicted"/>
<dbReference type="SUPFAM" id="SSF47459">
    <property type="entry name" value="HLH, helix-loop-helix DNA-binding domain"/>
    <property type="match status" value="1"/>
</dbReference>
<keyword evidence="4" id="KW-1185">Reference proteome</keyword>
<evidence type="ECO:0000259" key="2">
    <source>
        <dbReference type="PROSITE" id="PS50888"/>
    </source>
</evidence>
<dbReference type="GO" id="GO:0000977">
    <property type="term" value="F:RNA polymerase II transcription regulatory region sequence-specific DNA binding"/>
    <property type="evidence" value="ECO:0007669"/>
    <property type="project" value="TreeGrafter"/>
</dbReference>
<dbReference type="GO" id="GO:0000981">
    <property type="term" value="F:DNA-binding transcription factor activity, RNA polymerase II-specific"/>
    <property type="evidence" value="ECO:0007669"/>
    <property type="project" value="TreeGrafter"/>
</dbReference>
<evidence type="ECO:0000256" key="1">
    <source>
        <dbReference type="ARBA" id="ARBA00023125"/>
    </source>
</evidence>
<dbReference type="InterPro" id="IPR011598">
    <property type="entry name" value="bHLH_dom"/>
</dbReference>
<dbReference type="PANTHER" id="PTHR23349">
    <property type="entry name" value="BASIC HELIX-LOOP-HELIX TRANSCRIPTION FACTOR, TWIST"/>
    <property type="match status" value="1"/>
</dbReference>
<dbReference type="Proteomes" id="UP001151699">
    <property type="component" value="Chromosome A"/>
</dbReference>
<comment type="caution">
    <text evidence="3">The sequence shown here is derived from an EMBL/GenBank/DDBJ whole genome shotgun (WGS) entry which is preliminary data.</text>
</comment>
<dbReference type="InterPro" id="IPR050283">
    <property type="entry name" value="E-box_TF_Regulators"/>
</dbReference>
<gene>
    <name evidence="3" type="primary">hlh-6</name>
    <name evidence="3" type="ORF">Bhyg_04161</name>
</gene>
<dbReference type="PANTHER" id="PTHR23349:SF108">
    <property type="entry name" value="BHLH DOMAIN-CONTAINING PROTEIN"/>
    <property type="match status" value="1"/>
</dbReference>
<evidence type="ECO:0000313" key="4">
    <source>
        <dbReference type="Proteomes" id="UP001151699"/>
    </source>
</evidence>
<dbReference type="GO" id="GO:0032502">
    <property type="term" value="P:developmental process"/>
    <property type="evidence" value="ECO:0007669"/>
    <property type="project" value="TreeGrafter"/>
</dbReference>
<accession>A0A9Q0NEQ4</accession>
<dbReference type="OrthoDB" id="8093063at2759"/>
<dbReference type="PROSITE" id="PS50888">
    <property type="entry name" value="BHLH"/>
    <property type="match status" value="1"/>
</dbReference>
<dbReference type="EMBL" id="WJQU01000001">
    <property type="protein sequence ID" value="KAJ6648929.1"/>
    <property type="molecule type" value="Genomic_DNA"/>
</dbReference>
<keyword evidence="1" id="KW-0238">DNA-binding</keyword>
<dbReference type="Gene3D" id="4.10.280.10">
    <property type="entry name" value="Helix-loop-helix DNA-binding domain"/>
    <property type="match status" value="1"/>
</dbReference>
<reference evidence="3" key="1">
    <citation type="submission" date="2022-07" db="EMBL/GenBank/DDBJ databases">
        <authorList>
            <person name="Trinca V."/>
            <person name="Uliana J.V.C."/>
            <person name="Torres T.T."/>
            <person name="Ward R.J."/>
            <person name="Monesi N."/>
        </authorList>
    </citation>
    <scope>NUCLEOTIDE SEQUENCE</scope>
    <source>
        <strain evidence="3">HSMRA1968</strain>
        <tissue evidence="3">Whole embryos</tissue>
    </source>
</reference>
<dbReference type="SMART" id="SM00353">
    <property type="entry name" value="HLH"/>
    <property type="match status" value="1"/>
</dbReference>
<dbReference type="GO" id="GO:0046983">
    <property type="term" value="F:protein dimerization activity"/>
    <property type="evidence" value="ECO:0007669"/>
    <property type="project" value="InterPro"/>
</dbReference>
<name>A0A9Q0NEQ4_9DIPT</name>
<dbReference type="CDD" id="cd11418">
    <property type="entry name" value="bHLH_TS_ASCL"/>
    <property type="match status" value="1"/>
</dbReference>
<evidence type="ECO:0000313" key="3">
    <source>
        <dbReference type="EMBL" id="KAJ6648929.1"/>
    </source>
</evidence>
<dbReference type="AlphaFoldDB" id="A0A9Q0NEQ4"/>
<dbReference type="InterPro" id="IPR036638">
    <property type="entry name" value="HLH_DNA-bd_sf"/>
</dbReference>
<organism evidence="3 4">
    <name type="scientific">Pseudolycoriella hygida</name>
    <dbReference type="NCBI Taxonomy" id="35572"/>
    <lineage>
        <taxon>Eukaryota</taxon>
        <taxon>Metazoa</taxon>
        <taxon>Ecdysozoa</taxon>
        <taxon>Arthropoda</taxon>
        <taxon>Hexapoda</taxon>
        <taxon>Insecta</taxon>
        <taxon>Pterygota</taxon>
        <taxon>Neoptera</taxon>
        <taxon>Endopterygota</taxon>
        <taxon>Diptera</taxon>
        <taxon>Nematocera</taxon>
        <taxon>Sciaroidea</taxon>
        <taxon>Sciaridae</taxon>
        <taxon>Pseudolycoriella</taxon>
    </lineage>
</organism>
<feature type="domain" description="BHLH" evidence="2">
    <location>
        <begin position="75"/>
        <end position="128"/>
    </location>
</feature>